<dbReference type="PANTHER" id="PTHR43611">
    <property type="entry name" value="ALPHA-D-GLUCOSE 1-PHOSPHATE PHOSPHATASE"/>
    <property type="match status" value="1"/>
</dbReference>
<dbReference type="SFLD" id="SFLDS00003">
    <property type="entry name" value="Haloacid_Dehalogenase"/>
    <property type="match status" value="1"/>
</dbReference>
<reference evidence="2" key="1">
    <citation type="journal article" date="2019" name="Int. J. Syst. Evol. Microbiol.">
        <title>The Global Catalogue of Microorganisms (GCM) 10K type strain sequencing project: providing services to taxonomists for standard genome sequencing and annotation.</title>
        <authorList>
            <consortium name="The Broad Institute Genomics Platform"/>
            <consortium name="The Broad Institute Genome Sequencing Center for Infectious Disease"/>
            <person name="Wu L."/>
            <person name="Ma J."/>
        </authorList>
    </citation>
    <scope>NUCLEOTIDE SEQUENCE [LARGE SCALE GENOMIC DNA]</scope>
    <source>
        <strain evidence="2">CGMCC 1.12989</strain>
    </source>
</reference>
<dbReference type="RefSeq" id="WP_379537527.1">
    <property type="nucleotide sequence ID" value="NZ_JBHSDR010000003.1"/>
</dbReference>
<gene>
    <name evidence="1" type="ORF">ACFO0A_03175</name>
</gene>
<dbReference type="NCBIfam" id="TIGR01509">
    <property type="entry name" value="HAD-SF-IA-v3"/>
    <property type="match status" value="1"/>
</dbReference>
<dbReference type="SUPFAM" id="SSF56784">
    <property type="entry name" value="HAD-like"/>
    <property type="match status" value="1"/>
</dbReference>
<organism evidence="1 2">
    <name type="scientific">Novosphingobium tardum</name>
    <dbReference type="NCBI Taxonomy" id="1538021"/>
    <lineage>
        <taxon>Bacteria</taxon>
        <taxon>Pseudomonadati</taxon>
        <taxon>Pseudomonadota</taxon>
        <taxon>Alphaproteobacteria</taxon>
        <taxon>Sphingomonadales</taxon>
        <taxon>Sphingomonadaceae</taxon>
        <taxon>Novosphingobium</taxon>
    </lineage>
</organism>
<evidence type="ECO:0000313" key="1">
    <source>
        <dbReference type="EMBL" id="MFC4294058.1"/>
    </source>
</evidence>
<dbReference type="Proteomes" id="UP001595828">
    <property type="component" value="Unassembled WGS sequence"/>
</dbReference>
<dbReference type="InterPro" id="IPR006439">
    <property type="entry name" value="HAD-SF_hydro_IA"/>
</dbReference>
<dbReference type="InterPro" id="IPR036412">
    <property type="entry name" value="HAD-like_sf"/>
</dbReference>
<dbReference type="SFLD" id="SFLDG01129">
    <property type="entry name" value="C1.5:_HAD__Beta-PGM__Phosphata"/>
    <property type="match status" value="1"/>
</dbReference>
<keyword evidence="2" id="KW-1185">Reference proteome</keyword>
<evidence type="ECO:0000313" key="2">
    <source>
        <dbReference type="Proteomes" id="UP001595828"/>
    </source>
</evidence>
<protein>
    <submittedName>
        <fullName evidence="1">HAD-IA family hydrolase</fullName>
    </submittedName>
</protein>
<dbReference type="PANTHER" id="PTHR43611:SF3">
    <property type="entry name" value="FLAVIN MONONUCLEOTIDE HYDROLASE 1, CHLOROPLATIC"/>
    <property type="match status" value="1"/>
</dbReference>
<keyword evidence="1" id="KW-0378">Hydrolase</keyword>
<dbReference type="InterPro" id="IPR023214">
    <property type="entry name" value="HAD_sf"/>
</dbReference>
<dbReference type="Pfam" id="PF00702">
    <property type="entry name" value="Hydrolase"/>
    <property type="match status" value="1"/>
</dbReference>
<comment type="caution">
    <text evidence="1">The sequence shown here is derived from an EMBL/GenBank/DDBJ whole genome shotgun (WGS) entry which is preliminary data.</text>
</comment>
<dbReference type="EMBL" id="JBHSDR010000003">
    <property type="protein sequence ID" value="MFC4294058.1"/>
    <property type="molecule type" value="Genomic_DNA"/>
</dbReference>
<proteinExistence type="predicted"/>
<dbReference type="GO" id="GO:0016787">
    <property type="term" value="F:hydrolase activity"/>
    <property type="evidence" value="ECO:0007669"/>
    <property type="project" value="UniProtKB-KW"/>
</dbReference>
<dbReference type="Gene3D" id="3.40.50.1000">
    <property type="entry name" value="HAD superfamily/HAD-like"/>
    <property type="match status" value="1"/>
</dbReference>
<name>A0ABV8RKX0_9SPHN</name>
<accession>A0ABV8RKX0</accession>
<sequence length="214" mass="23830">MADRADSGEAMPVTAVTWDIGRVLYRWSPRYLYEKLIVDAAKLEWFLDHVVTEEWHFQHDAGRPLDRMISERVAQFPADAALIEAYHPRWLETIPGPVPKTHELVEALADAGVPQFSITNFGADTFAMFRPTAPILDRFGDIVVSGVEKLAKPDPAIFALARRRFAIDPAQTLFIDDNAANIRSAAACGWQVHHFVGAEPLIEDLSARGLIGAR</sequence>